<dbReference type="AlphaFoldDB" id="A0A2S5GC55"/>
<dbReference type="RefSeq" id="WP_104058423.1">
    <property type="nucleotide sequence ID" value="NZ_PREZ01000004.1"/>
</dbReference>
<feature type="region of interest" description="Disordered" evidence="1">
    <location>
        <begin position="79"/>
        <end position="137"/>
    </location>
</feature>
<accession>A0A2S5GC55</accession>
<name>A0A2S5GC55_9BACL</name>
<reference evidence="2 3" key="1">
    <citation type="submission" date="2018-02" db="EMBL/GenBank/DDBJ databases">
        <title>Jeotgalibacillus proteolyticum sp. nov. a protease producing bacterium isolated from ocean sediments of Laizhou Bay.</title>
        <authorList>
            <person name="Li Y."/>
        </authorList>
    </citation>
    <scope>NUCLEOTIDE SEQUENCE [LARGE SCALE GENOMIC DNA]</scope>
    <source>
        <strain evidence="2 3">22-7</strain>
    </source>
</reference>
<sequence length="243" mass="27232">MKKYLQSEKAIIVYLAIVSLGLLFYSSSASEAASKSETSIVSLEKEIKEKQKEISSLSEENELLKEKVEQAKPWFDLSEKEQQKKIDEQKAAEEKEKQKKAEEEAAKKAKEEEEARIAAEKKAAEEAEAQRKAEEEERIGYDTGITYDQLARTPDDYSASKVKFSGQVVQVIEGDGITQIRFAVNENYDNILLGEFDSSITDSRILEDDVITIMGLSDGLITYESTMGGDITIPSVLILKIEQ</sequence>
<dbReference type="Proteomes" id="UP000239047">
    <property type="component" value="Unassembled WGS sequence"/>
</dbReference>
<dbReference type="OrthoDB" id="1656098at2"/>
<protein>
    <submittedName>
        <fullName evidence="2">Toxin regulator</fullName>
    </submittedName>
</protein>
<dbReference type="EMBL" id="PREZ01000004">
    <property type="protein sequence ID" value="PPA70473.1"/>
    <property type="molecule type" value="Genomic_DNA"/>
</dbReference>
<proteinExistence type="predicted"/>
<comment type="caution">
    <text evidence="2">The sequence shown here is derived from an EMBL/GenBank/DDBJ whole genome shotgun (WGS) entry which is preliminary data.</text>
</comment>
<evidence type="ECO:0000313" key="2">
    <source>
        <dbReference type="EMBL" id="PPA70473.1"/>
    </source>
</evidence>
<keyword evidence="3" id="KW-1185">Reference proteome</keyword>
<organism evidence="2 3">
    <name type="scientific">Jeotgalibacillus proteolyticus</name>
    <dbReference type="NCBI Taxonomy" id="2082395"/>
    <lineage>
        <taxon>Bacteria</taxon>
        <taxon>Bacillati</taxon>
        <taxon>Bacillota</taxon>
        <taxon>Bacilli</taxon>
        <taxon>Bacillales</taxon>
        <taxon>Caryophanaceae</taxon>
        <taxon>Jeotgalibacillus</taxon>
    </lineage>
</organism>
<evidence type="ECO:0000313" key="3">
    <source>
        <dbReference type="Proteomes" id="UP000239047"/>
    </source>
</evidence>
<evidence type="ECO:0000256" key="1">
    <source>
        <dbReference type="SAM" id="MobiDB-lite"/>
    </source>
</evidence>
<gene>
    <name evidence="2" type="ORF">C4B60_12955</name>
</gene>